<proteinExistence type="predicted"/>
<dbReference type="AlphaFoldDB" id="A0A224Y505"/>
<sequence>MFPYTRMSLNKKNCLALGFFLHIFVRTPSPTSTLPCTASGCPELPKQLSTIAILRAFASLFTSLSTIF</sequence>
<evidence type="ECO:0000313" key="1">
    <source>
        <dbReference type="EMBL" id="JAW16260.1"/>
    </source>
</evidence>
<organism evidence="1">
    <name type="scientific">Panstrongylus lignarius</name>
    <dbReference type="NCBI Taxonomy" id="156445"/>
    <lineage>
        <taxon>Eukaryota</taxon>
        <taxon>Metazoa</taxon>
        <taxon>Ecdysozoa</taxon>
        <taxon>Arthropoda</taxon>
        <taxon>Hexapoda</taxon>
        <taxon>Insecta</taxon>
        <taxon>Pterygota</taxon>
        <taxon>Neoptera</taxon>
        <taxon>Paraneoptera</taxon>
        <taxon>Hemiptera</taxon>
        <taxon>Heteroptera</taxon>
        <taxon>Panheteroptera</taxon>
        <taxon>Cimicomorpha</taxon>
        <taxon>Reduviidae</taxon>
        <taxon>Triatominae</taxon>
        <taxon>Panstrongylus</taxon>
    </lineage>
</organism>
<accession>A0A224Y505</accession>
<reference evidence="1" key="1">
    <citation type="journal article" date="2018" name="PLoS Negl. Trop. Dis.">
        <title>An insight into the salivary gland and fat body transcriptome of Panstrongylus lignarius (Hemiptera: Heteroptera), the main vector of Chagas disease in Peru.</title>
        <authorList>
            <person name="Nevoa J.C."/>
            <person name="Mendes M.T."/>
            <person name="da Silva M.V."/>
            <person name="Soares S.C."/>
            <person name="Oliveira C.J.F."/>
            <person name="Ribeiro J.M.C."/>
        </authorList>
    </citation>
    <scope>NUCLEOTIDE SEQUENCE</scope>
</reference>
<dbReference type="EMBL" id="GFTR01000166">
    <property type="protein sequence ID" value="JAW16260.1"/>
    <property type="molecule type" value="Transcribed_RNA"/>
</dbReference>
<protein>
    <submittedName>
        <fullName evidence="1">Uncharacterized protein</fullName>
    </submittedName>
</protein>
<name>A0A224Y505_9HEMI</name>